<gene>
    <name evidence="3" type="primary">LOC113517911</name>
</gene>
<evidence type="ECO:0000313" key="3">
    <source>
        <dbReference type="RefSeq" id="XP_052748783.1"/>
    </source>
</evidence>
<feature type="region of interest" description="Disordered" evidence="1">
    <location>
        <begin position="161"/>
        <end position="198"/>
    </location>
</feature>
<dbReference type="GeneID" id="113517911"/>
<proteinExistence type="predicted"/>
<dbReference type="RefSeq" id="XP_052748783.1">
    <property type="nucleotide sequence ID" value="XM_052892823.1"/>
</dbReference>
<protein>
    <submittedName>
        <fullName evidence="3">Uncharacterized protein LOC113517911</fullName>
    </submittedName>
</protein>
<accession>A0ABM3MBI5</accession>
<feature type="region of interest" description="Disordered" evidence="1">
    <location>
        <begin position="216"/>
        <end position="239"/>
    </location>
</feature>
<evidence type="ECO:0000313" key="2">
    <source>
        <dbReference type="Proteomes" id="UP001652740"/>
    </source>
</evidence>
<sequence length="257" mass="28117">MESQYDKLPVILVSAKDTRTAQAVISEIIDNEPPDVDKGNEDSPRYIWRIVNKYYTADVRFHPLADGEELQIDENLIEGHVIYLEEDECTEATAQRRAAAARGAARRGVRLALPARRAGDAAGGAALARWAAAARRELVRGGVRRARLALHAHAWRGLRRTDGPAADAAPLDESSSEEWAGSASEEEAEEEGGEEEVERAELFAAALGALPAAAAAVRGEARREEEEEEEEDRAGREARLQRAEQLVAAFCRALGRR</sequence>
<organism evidence="2 3">
    <name type="scientific">Galleria mellonella</name>
    <name type="common">Greater wax moth</name>
    <dbReference type="NCBI Taxonomy" id="7137"/>
    <lineage>
        <taxon>Eukaryota</taxon>
        <taxon>Metazoa</taxon>
        <taxon>Ecdysozoa</taxon>
        <taxon>Arthropoda</taxon>
        <taxon>Hexapoda</taxon>
        <taxon>Insecta</taxon>
        <taxon>Pterygota</taxon>
        <taxon>Neoptera</taxon>
        <taxon>Endopterygota</taxon>
        <taxon>Lepidoptera</taxon>
        <taxon>Glossata</taxon>
        <taxon>Ditrysia</taxon>
        <taxon>Pyraloidea</taxon>
        <taxon>Pyralidae</taxon>
        <taxon>Galleriinae</taxon>
        <taxon>Galleria</taxon>
    </lineage>
</organism>
<keyword evidence="2" id="KW-1185">Reference proteome</keyword>
<name>A0ABM3MBI5_GALME</name>
<dbReference type="Proteomes" id="UP001652740">
    <property type="component" value="Unplaced"/>
</dbReference>
<feature type="compositionally biased region" description="Acidic residues" evidence="1">
    <location>
        <begin position="184"/>
        <end position="198"/>
    </location>
</feature>
<evidence type="ECO:0000256" key="1">
    <source>
        <dbReference type="SAM" id="MobiDB-lite"/>
    </source>
</evidence>
<reference evidence="3" key="1">
    <citation type="submission" date="2025-08" db="UniProtKB">
        <authorList>
            <consortium name="RefSeq"/>
        </authorList>
    </citation>
    <scope>IDENTIFICATION</scope>
    <source>
        <tissue evidence="3">Whole larvae</tissue>
    </source>
</reference>